<accession>A0ABR7EBF6</accession>
<keyword evidence="2 5" id="KW-0690">Ribosome biogenesis</keyword>
<dbReference type="Pfam" id="PF01782">
    <property type="entry name" value="RimM"/>
    <property type="match status" value="1"/>
</dbReference>
<comment type="function">
    <text evidence="5">An accessory protein needed during the final step in the assembly of 30S ribosomal subunit, possibly for assembly of the head region. Essential for efficient processing of 16S rRNA. May be needed both before and after RbfA during the maturation of 16S rRNA. It has affinity for free ribosomal 30S subunits but not for 70S ribosomes.</text>
</comment>
<keyword evidence="1 5" id="KW-0963">Cytoplasm</keyword>
<reference evidence="8 9" key="1">
    <citation type="submission" date="2020-08" db="EMBL/GenBank/DDBJ databases">
        <title>Genome public.</title>
        <authorList>
            <person name="Liu C."/>
            <person name="Sun Q."/>
        </authorList>
    </citation>
    <scope>NUCLEOTIDE SEQUENCE [LARGE SCALE GENOMIC DNA]</scope>
    <source>
        <strain evidence="8 9">NSJ-35</strain>
    </source>
</reference>
<name>A0ABR7EBF6_9FIRM</name>
<dbReference type="InterPro" id="IPR002676">
    <property type="entry name" value="RimM_N"/>
</dbReference>
<evidence type="ECO:0000256" key="5">
    <source>
        <dbReference type="HAMAP-Rule" id="MF_00014"/>
    </source>
</evidence>
<dbReference type="SUPFAM" id="SSF50346">
    <property type="entry name" value="PRC-barrel domain"/>
    <property type="match status" value="1"/>
</dbReference>
<dbReference type="InterPro" id="IPR036976">
    <property type="entry name" value="RimM_N_sf"/>
</dbReference>
<dbReference type="EMBL" id="JACOON010000001">
    <property type="protein sequence ID" value="MBC5647118.1"/>
    <property type="molecule type" value="Genomic_DNA"/>
</dbReference>
<organism evidence="8 9">
    <name type="scientific">Christensenella tenuis</name>
    <dbReference type="NCBI Taxonomy" id="2763033"/>
    <lineage>
        <taxon>Bacteria</taxon>
        <taxon>Bacillati</taxon>
        <taxon>Bacillota</taxon>
        <taxon>Clostridia</taxon>
        <taxon>Christensenellales</taxon>
        <taxon>Christensenellaceae</taxon>
        <taxon>Christensenella</taxon>
    </lineage>
</organism>
<dbReference type="InterPro" id="IPR009000">
    <property type="entry name" value="Transl_B-barrel_sf"/>
</dbReference>
<comment type="caution">
    <text evidence="8">The sequence shown here is derived from an EMBL/GenBank/DDBJ whole genome shotgun (WGS) entry which is preliminary data.</text>
</comment>
<evidence type="ECO:0000313" key="8">
    <source>
        <dbReference type="EMBL" id="MBC5647118.1"/>
    </source>
</evidence>
<dbReference type="SUPFAM" id="SSF50447">
    <property type="entry name" value="Translation proteins"/>
    <property type="match status" value="1"/>
</dbReference>
<evidence type="ECO:0000256" key="1">
    <source>
        <dbReference type="ARBA" id="ARBA00022490"/>
    </source>
</evidence>
<dbReference type="InterPro" id="IPR056792">
    <property type="entry name" value="PRC_RimM"/>
</dbReference>
<keyword evidence="4 5" id="KW-0143">Chaperone</keyword>
<protein>
    <recommendedName>
        <fullName evidence="5">Ribosome maturation factor RimM</fullName>
    </recommendedName>
</protein>
<dbReference type="PANTHER" id="PTHR33692:SF1">
    <property type="entry name" value="RIBOSOME MATURATION FACTOR RIMM"/>
    <property type="match status" value="1"/>
</dbReference>
<evidence type="ECO:0000256" key="4">
    <source>
        <dbReference type="ARBA" id="ARBA00023186"/>
    </source>
</evidence>
<comment type="domain">
    <text evidence="5">The PRC barrel domain binds ribosomal protein uS19.</text>
</comment>
<evidence type="ECO:0000313" key="9">
    <source>
        <dbReference type="Proteomes" id="UP000606889"/>
    </source>
</evidence>
<dbReference type="Proteomes" id="UP000606889">
    <property type="component" value="Unassembled WGS sequence"/>
</dbReference>
<dbReference type="Pfam" id="PF24986">
    <property type="entry name" value="PRC_RimM"/>
    <property type="match status" value="1"/>
</dbReference>
<dbReference type="RefSeq" id="WP_186856636.1">
    <property type="nucleotide sequence ID" value="NZ_JACOON010000001.1"/>
</dbReference>
<dbReference type="PANTHER" id="PTHR33692">
    <property type="entry name" value="RIBOSOME MATURATION FACTOR RIMM"/>
    <property type="match status" value="1"/>
</dbReference>
<dbReference type="NCBIfam" id="TIGR02273">
    <property type="entry name" value="16S_RimM"/>
    <property type="match status" value="1"/>
</dbReference>
<comment type="subunit">
    <text evidence="5">Binds ribosomal protein uS19.</text>
</comment>
<gene>
    <name evidence="5 8" type="primary">rimM</name>
    <name evidence="8" type="ORF">H8S18_02030</name>
</gene>
<comment type="similarity">
    <text evidence="5">Belongs to the RimM family.</text>
</comment>
<dbReference type="InterPro" id="IPR011033">
    <property type="entry name" value="PRC_barrel-like_sf"/>
</dbReference>
<dbReference type="Gene3D" id="2.30.30.240">
    <property type="entry name" value="PRC-barrel domain"/>
    <property type="match status" value="1"/>
</dbReference>
<proteinExistence type="inferred from homology"/>
<feature type="domain" description="Ribosome maturation factor RimM PRC barrel" evidence="7">
    <location>
        <begin position="101"/>
        <end position="164"/>
    </location>
</feature>
<keyword evidence="9" id="KW-1185">Reference proteome</keyword>
<evidence type="ECO:0000259" key="7">
    <source>
        <dbReference type="Pfam" id="PF24986"/>
    </source>
</evidence>
<evidence type="ECO:0000259" key="6">
    <source>
        <dbReference type="Pfam" id="PF01782"/>
    </source>
</evidence>
<feature type="domain" description="RimM N-terminal" evidence="6">
    <location>
        <begin position="7"/>
        <end position="88"/>
    </location>
</feature>
<dbReference type="InterPro" id="IPR011961">
    <property type="entry name" value="RimM"/>
</dbReference>
<evidence type="ECO:0000256" key="3">
    <source>
        <dbReference type="ARBA" id="ARBA00022552"/>
    </source>
</evidence>
<keyword evidence="3 5" id="KW-0698">rRNA processing</keyword>
<dbReference type="Gene3D" id="2.40.30.60">
    <property type="entry name" value="RimM"/>
    <property type="match status" value="1"/>
</dbReference>
<dbReference type="HAMAP" id="MF_00014">
    <property type="entry name" value="Ribosome_mat_RimM"/>
    <property type="match status" value="1"/>
</dbReference>
<comment type="subcellular location">
    <subcellularLocation>
        <location evidence="5">Cytoplasm</location>
    </subcellularLocation>
</comment>
<evidence type="ECO:0000256" key="2">
    <source>
        <dbReference type="ARBA" id="ARBA00022517"/>
    </source>
</evidence>
<sequence>MTEYFELGRILKPQGVKGEVKLDAFTDDLSRFLDLDFVYFKNAETGYRRVNVEKTRIDARYAYLKLQGIESRDDAETLRGVFLYIDRAHAAKLPEGSYYIQDLIGCRVTDQTGKSLGVLQDILQNGAADVYVIKMEKGTCLFPSVKHVVLNRDIESGIITVDAQKLAEVAVYDI</sequence>